<dbReference type="Proteomes" id="UP001174908">
    <property type="component" value="Unassembled WGS sequence"/>
</dbReference>
<name>A0ABT7NBI3_9BURK</name>
<sequence length="351" mass="37921">MLARGSAPWFEAGDLAPFLAQIEALPVPSADVASPDGDHDSHRGCRTAEAQLRSLGLVGDDPDAAPWNTLNPADWFILLRGMASRRPDLAVTLAALGTRVRSGIGDMDGQGWALHASMTDGWLQLWSPEPPERHSRWRFLIGDDVHVIDSALAQDASLQACGAWLSIFPMHGAESCAPVGQQIRRWRHHNALALVSGLLWRLLDVTRAHAANRPMFGRRLIDFPTVQLRLLRLHLQLLTAEELADAAFADETCEPGAALLELADALRVDAQQICGGSGYMAPSEFAAVLGWLECAEQMLRATWPANAGRPLDACAMRQCARDRLRRAGVPLALHAAQVTRTAGAGAAQVAN</sequence>
<comment type="caution">
    <text evidence="3">The sequence shown here is derived from an EMBL/GenBank/DDBJ whole genome shotgun (WGS) entry which is preliminary data.</text>
</comment>
<reference evidence="3" key="1">
    <citation type="submission" date="2023-06" db="EMBL/GenBank/DDBJ databases">
        <authorList>
            <person name="Jiang Y."/>
            <person name="Liu Q."/>
        </authorList>
    </citation>
    <scope>NUCLEOTIDE SEQUENCE</scope>
    <source>
        <strain evidence="3">CGMCC 1.12089</strain>
    </source>
</reference>
<dbReference type="RefSeq" id="WP_286660385.1">
    <property type="nucleotide sequence ID" value="NZ_JASZYV010000002.1"/>
</dbReference>
<evidence type="ECO:0000313" key="3">
    <source>
        <dbReference type="EMBL" id="MDM0045304.1"/>
    </source>
</evidence>
<evidence type="ECO:0000256" key="1">
    <source>
        <dbReference type="ARBA" id="ARBA00022630"/>
    </source>
</evidence>
<evidence type="ECO:0000259" key="2">
    <source>
        <dbReference type="Pfam" id="PF00441"/>
    </source>
</evidence>
<dbReference type="Pfam" id="PF00441">
    <property type="entry name" value="Acyl-CoA_dh_1"/>
    <property type="match status" value="1"/>
</dbReference>
<organism evidence="3 4">
    <name type="scientific">Variovorax dokdonensis</name>
    <dbReference type="NCBI Taxonomy" id="344883"/>
    <lineage>
        <taxon>Bacteria</taxon>
        <taxon>Pseudomonadati</taxon>
        <taxon>Pseudomonadota</taxon>
        <taxon>Betaproteobacteria</taxon>
        <taxon>Burkholderiales</taxon>
        <taxon>Comamonadaceae</taxon>
        <taxon>Variovorax</taxon>
    </lineage>
</organism>
<accession>A0ABT7NBI3</accession>
<dbReference type="InterPro" id="IPR009075">
    <property type="entry name" value="AcylCo_DH/oxidase_C"/>
</dbReference>
<protein>
    <submittedName>
        <fullName evidence="3">Acyl-CoA dehydrogenase family protein</fullName>
    </submittedName>
</protein>
<proteinExistence type="predicted"/>
<keyword evidence="4" id="KW-1185">Reference proteome</keyword>
<dbReference type="SUPFAM" id="SSF47203">
    <property type="entry name" value="Acyl-CoA dehydrogenase C-terminal domain-like"/>
    <property type="match status" value="1"/>
</dbReference>
<gene>
    <name evidence="3" type="ORF">QTH91_12485</name>
</gene>
<keyword evidence="1" id="KW-0285">Flavoprotein</keyword>
<dbReference type="EMBL" id="JASZYV010000002">
    <property type="protein sequence ID" value="MDM0045304.1"/>
    <property type="molecule type" value="Genomic_DNA"/>
</dbReference>
<feature type="domain" description="Acyl-CoA dehydrogenase/oxidase C-terminal" evidence="2">
    <location>
        <begin position="197"/>
        <end position="288"/>
    </location>
</feature>
<dbReference type="Gene3D" id="1.20.140.10">
    <property type="entry name" value="Butyryl-CoA Dehydrogenase, subunit A, domain 3"/>
    <property type="match status" value="1"/>
</dbReference>
<dbReference type="InterPro" id="IPR036250">
    <property type="entry name" value="AcylCo_DH-like_C"/>
</dbReference>
<evidence type="ECO:0000313" key="4">
    <source>
        <dbReference type="Proteomes" id="UP001174908"/>
    </source>
</evidence>